<feature type="transmembrane region" description="Helical" evidence="1">
    <location>
        <begin position="201"/>
        <end position="217"/>
    </location>
</feature>
<keyword evidence="1" id="KW-1133">Transmembrane helix</keyword>
<sequence>MTTPLPCKASSVHAVAPPCSTQSPYNLFKRLGMFVLAVGLYVLGNLLAAVQAGALSGNAQFSNQQLLNGIAYAGVGLLLLYYLQNRRQGFTRAFAGHTLQRPLRNGLLATTAVYVLCGVVVALFDIPDESFMLTFFDGLDRSQIVLLCISLVIFPPLAEELLLRHFLMRLLPWERSAVWKWLSIVLSTVLFAAIHTQYEQAITMVALVAVGFVLAVARIASGGLLVPVLIHACAEVLALLGYVLNAYMG</sequence>
<keyword evidence="4" id="KW-1185">Reference proteome</keyword>
<feature type="transmembrane region" description="Helical" evidence="1">
    <location>
        <begin position="224"/>
        <end position="244"/>
    </location>
</feature>
<feature type="transmembrane region" description="Helical" evidence="1">
    <location>
        <begin position="66"/>
        <end position="84"/>
    </location>
</feature>
<dbReference type="PANTHER" id="PTHR36435">
    <property type="entry name" value="SLR1288 PROTEIN"/>
    <property type="match status" value="1"/>
</dbReference>
<dbReference type="PANTHER" id="PTHR36435:SF1">
    <property type="entry name" value="CAAX AMINO TERMINAL PROTEASE FAMILY PROTEIN"/>
    <property type="match status" value="1"/>
</dbReference>
<evidence type="ECO:0000313" key="3">
    <source>
        <dbReference type="EMBL" id="MEJ5864285.1"/>
    </source>
</evidence>
<keyword evidence="3" id="KW-0378">Hydrolase</keyword>
<evidence type="ECO:0000256" key="1">
    <source>
        <dbReference type="SAM" id="Phobius"/>
    </source>
</evidence>
<feature type="transmembrane region" description="Helical" evidence="1">
    <location>
        <begin position="144"/>
        <end position="166"/>
    </location>
</feature>
<keyword evidence="1" id="KW-0472">Membrane</keyword>
<dbReference type="RefSeq" id="WP_339599602.1">
    <property type="nucleotide sequence ID" value="NZ_JBBHLC010000035.1"/>
</dbReference>
<protein>
    <submittedName>
        <fullName evidence="3">CPBP family intramembrane glutamic endopeptidase</fullName>
        <ecNumber evidence="3">3.4.-.-</ecNumber>
    </submittedName>
</protein>
<comment type="caution">
    <text evidence="3">The sequence shown here is derived from an EMBL/GenBank/DDBJ whole genome shotgun (WGS) entry which is preliminary data.</text>
</comment>
<dbReference type="InterPro" id="IPR052710">
    <property type="entry name" value="CAAX_protease"/>
</dbReference>
<gene>
    <name evidence="3" type="ORF">V7S98_13730</name>
</gene>
<name>A0ABU8QUL8_9PSED</name>
<organism evidence="3 4">
    <name type="scientific">Pseudomonas farsensis</name>
    <dbReference type="NCBI Taxonomy" id="2745492"/>
    <lineage>
        <taxon>Bacteria</taxon>
        <taxon>Pseudomonadati</taxon>
        <taxon>Pseudomonadota</taxon>
        <taxon>Gammaproteobacteria</taxon>
        <taxon>Pseudomonadales</taxon>
        <taxon>Pseudomonadaceae</taxon>
        <taxon>Pseudomonas</taxon>
    </lineage>
</organism>
<proteinExistence type="predicted"/>
<dbReference type="EMBL" id="JBBHLC010000035">
    <property type="protein sequence ID" value="MEJ5864285.1"/>
    <property type="molecule type" value="Genomic_DNA"/>
</dbReference>
<keyword evidence="1" id="KW-0812">Transmembrane</keyword>
<feature type="transmembrane region" description="Helical" evidence="1">
    <location>
        <begin position="31"/>
        <end position="54"/>
    </location>
</feature>
<dbReference type="Pfam" id="PF02517">
    <property type="entry name" value="Rce1-like"/>
    <property type="match status" value="1"/>
</dbReference>
<feature type="domain" description="CAAX prenyl protease 2/Lysostaphin resistance protein A-like" evidence="2">
    <location>
        <begin position="143"/>
        <end position="235"/>
    </location>
</feature>
<feature type="transmembrane region" description="Helical" evidence="1">
    <location>
        <begin position="178"/>
        <end position="195"/>
    </location>
</feature>
<reference evidence="3 4" key="1">
    <citation type="submission" date="2024-02" db="EMBL/GenBank/DDBJ databases">
        <title>Identification of pathogenicity and growth-promoting function of Pseudomonas putida variant.</title>
        <authorList>
            <person name="Sun J."/>
        </authorList>
    </citation>
    <scope>NUCLEOTIDE SEQUENCE [LARGE SCALE GENOMIC DNA]</scope>
    <source>
        <strain evidence="3 4">A03</strain>
    </source>
</reference>
<dbReference type="InterPro" id="IPR003675">
    <property type="entry name" value="Rce1/LyrA-like_dom"/>
</dbReference>
<evidence type="ECO:0000313" key="4">
    <source>
        <dbReference type="Proteomes" id="UP001380290"/>
    </source>
</evidence>
<feature type="transmembrane region" description="Helical" evidence="1">
    <location>
        <begin position="105"/>
        <end position="124"/>
    </location>
</feature>
<dbReference type="Proteomes" id="UP001380290">
    <property type="component" value="Unassembled WGS sequence"/>
</dbReference>
<accession>A0ABU8QUL8</accession>
<dbReference type="GO" id="GO:0016787">
    <property type="term" value="F:hydrolase activity"/>
    <property type="evidence" value="ECO:0007669"/>
    <property type="project" value="UniProtKB-KW"/>
</dbReference>
<evidence type="ECO:0000259" key="2">
    <source>
        <dbReference type="Pfam" id="PF02517"/>
    </source>
</evidence>
<dbReference type="EC" id="3.4.-.-" evidence="3"/>